<keyword evidence="2" id="KW-1185">Reference proteome</keyword>
<evidence type="ECO:0000313" key="1">
    <source>
        <dbReference type="EMBL" id="KAF6801135.1"/>
    </source>
</evidence>
<evidence type="ECO:0000313" key="2">
    <source>
        <dbReference type="Proteomes" id="UP000639643"/>
    </source>
</evidence>
<dbReference type="EMBL" id="WIGM01001315">
    <property type="protein sequence ID" value="KAF6801135.1"/>
    <property type="molecule type" value="Genomic_DNA"/>
</dbReference>
<sequence length="159" mass="16453">MCPTFPMNACLQLSTVFSRCDCPTVAPTTTVNYPCNGPPPGGCMGTSYIYETTTRSCINGGPVVTGSPPTITPVLPTPPIPTPLPTQCPTVYTTGTVCGTCIQPMCVKLSQIYSLCHCPTVVPTVSVAYPCDGPCPGGCAGTQYFYASNTPTCSATASY</sequence>
<gene>
    <name evidence="1" type="ORF">CMUS01_15490</name>
</gene>
<dbReference type="OrthoDB" id="4578803at2759"/>
<dbReference type="Proteomes" id="UP000639643">
    <property type="component" value="Unassembled WGS sequence"/>
</dbReference>
<accession>A0A8H6MMY3</accession>
<name>A0A8H6MMY3_9PEZI</name>
<dbReference type="AlphaFoldDB" id="A0A8H6MMY3"/>
<organism evidence="1 2">
    <name type="scientific">Colletotrichum musicola</name>
    <dbReference type="NCBI Taxonomy" id="2175873"/>
    <lineage>
        <taxon>Eukaryota</taxon>
        <taxon>Fungi</taxon>
        <taxon>Dikarya</taxon>
        <taxon>Ascomycota</taxon>
        <taxon>Pezizomycotina</taxon>
        <taxon>Sordariomycetes</taxon>
        <taxon>Hypocreomycetidae</taxon>
        <taxon>Glomerellales</taxon>
        <taxon>Glomerellaceae</taxon>
        <taxon>Colletotrichum</taxon>
        <taxon>Colletotrichum orchidearum species complex</taxon>
    </lineage>
</organism>
<comment type="caution">
    <text evidence="1">The sequence shown here is derived from an EMBL/GenBank/DDBJ whole genome shotgun (WGS) entry which is preliminary data.</text>
</comment>
<proteinExistence type="predicted"/>
<protein>
    <submittedName>
        <fullName evidence="1">Uncharacterized protein</fullName>
    </submittedName>
</protein>
<reference evidence="1" key="1">
    <citation type="journal article" date="2020" name="Phytopathology">
        <title>Genome Sequence Resources of Colletotrichum truncatum, C. plurivorum, C. musicola, and C. sojae: Four Species Pathogenic to Soybean (Glycine max).</title>
        <authorList>
            <person name="Rogerio F."/>
            <person name="Boufleur T.R."/>
            <person name="Ciampi-Guillardi M."/>
            <person name="Sukno S.A."/>
            <person name="Thon M.R."/>
            <person name="Massola Junior N.S."/>
            <person name="Baroncelli R."/>
        </authorList>
    </citation>
    <scope>NUCLEOTIDE SEQUENCE</scope>
    <source>
        <strain evidence="1">LFN0074</strain>
    </source>
</reference>